<feature type="chain" id="PRO_5035189110" description="Phytosulfokine-beta" evidence="2">
    <location>
        <begin position="29"/>
        <end position="89"/>
    </location>
</feature>
<evidence type="ECO:0008006" key="5">
    <source>
        <dbReference type="Google" id="ProtNLM"/>
    </source>
</evidence>
<evidence type="ECO:0000313" key="4">
    <source>
        <dbReference type="Proteomes" id="UP000729402"/>
    </source>
</evidence>
<organism evidence="3 4">
    <name type="scientific">Zizania palustris</name>
    <name type="common">Northern wild rice</name>
    <dbReference type="NCBI Taxonomy" id="103762"/>
    <lineage>
        <taxon>Eukaryota</taxon>
        <taxon>Viridiplantae</taxon>
        <taxon>Streptophyta</taxon>
        <taxon>Embryophyta</taxon>
        <taxon>Tracheophyta</taxon>
        <taxon>Spermatophyta</taxon>
        <taxon>Magnoliopsida</taxon>
        <taxon>Liliopsida</taxon>
        <taxon>Poales</taxon>
        <taxon>Poaceae</taxon>
        <taxon>BOP clade</taxon>
        <taxon>Oryzoideae</taxon>
        <taxon>Oryzeae</taxon>
        <taxon>Zizaniinae</taxon>
        <taxon>Zizania</taxon>
    </lineage>
</organism>
<keyword evidence="2" id="KW-0732">Signal</keyword>
<evidence type="ECO:0000313" key="3">
    <source>
        <dbReference type="EMBL" id="KAG8094876.1"/>
    </source>
</evidence>
<comment type="caution">
    <text evidence="3">The sequence shown here is derived from an EMBL/GenBank/DDBJ whole genome shotgun (WGS) entry which is preliminary data.</text>
</comment>
<dbReference type="OrthoDB" id="694482at2759"/>
<accession>A0A8J5WR17</accession>
<gene>
    <name evidence="3" type="ORF">GUJ93_ZPchr0012g20630</name>
</gene>
<protein>
    <recommendedName>
        <fullName evidence="5">Phytosulfokine-beta</fullName>
    </recommendedName>
</protein>
<keyword evidence="4" id="KW-1185">Reference proteome</keyword>
<evidence type="ECO:0000256" key="1">
    <source>
        <dbReference type="SAM" id="MobiDB-lite"/>
    </source>
</evidence>
<proteinExistence type="predicted"/>
<dbReference type="EMBL" id="JAAALK010000080">
    <property type="protein sequence ID" value="KAG8094876.1"/>
    <property type="molecule type" value="Genomic_DNA"/>
</dbReference>
<name>A0A8J5WR17_ZIZPA</name>
<reference evidence="3" key="1">
    <citation type="journal article" date="2021" name="bioRxiv">
        <title>Whole Genome Assembly and Annotation of Northern Wild Rice, Zizania palustris L., Supports a Whole Genome Duplication in the Zizania Genus.</title>
        <authorList>
            <person name="Haas M."/>
            <person name="Kono T."/>
            <person name="Macchietto M."/>
            <person name="Millas R."/>
            <person name="McGilp L."/>
            <person name="Shao M."/>
            <person name="Duquette J."/>
            <person name="Hirsch C.N."/>
            <person name="Kimball J."/>
        </authorList>
    </citation>
    <scope>NUCLEOTIDE SEQUENCE</scope>
    <source>
        <tissue evidence="3">Fresh leaf tissue</tissue>
    </source>
</reference>
<dbReference type="AlphaFoldDB" id="A0A8J5WR17"/>
<sequence length="89" mass="9833">MMMHGGRMVRALCLLCLALLLPLQDVHSSKLLLQEKLGHGTGAATTHEPYREKGGSTGASNNNGHEQFDSVKWAEIHTDYIYTQDVKNP</sequence>
<evidence type="ECO:0000256" key="2">
    <source>
        <dbReference type="SAM" id="SignalP"/>
    </source>
</evidence>
<feature type="region of interest" description="Disordered" evidence="1">
    <location>
        <begin position="40"/>
        <end position="65"/>
    </location>
</feature>
<feature type="signal peptide" evidence="2">
    <location>
        <begin position="1"/>
        <end position="28"/>
    </location>
</feature>
<reference evidence="3" key="2">
    <citation type="submission" date="2021-02" db="EMBL/GenBank/DDBJ databases">
        <authorList>
            <person name="Kimball J.A."/>
            <person name="Haas M.W."/>
            <person name="Macchietto M."/>
            <person name="Kono T."/>
            <person name="Duquette J."/>
            <person name="Shao M."/>
        </authorList>
    </citation>
    <scope>NUCLEOTIDE SEQUENCE</scope>
    <source>
        <tissue evidence="3">Fresh leaf tissue</tissue>
    </source>
</reference>
<dbReference type="Proteomes" id="UP000729402">
    <property type="component" value="Unassembled WGS sequence"/>
</dbReference>